<reference evidence="9" key="1">
    <citation type="submission" date="2025-08" db="UniProtKB">
        <authorList>
            <consortium name="Ensembl"/>
        </authorList>
    </citation>
    <scope>IDENTIFICATION</scope>
</reference>
<dbReference type="GO" id="GO:0031721">
    <property type="term" value="F:hemoglobin alpha binding"/>
    <property type="evidence" value="ECO:0007669"/>
    <property type="project" value="TreeGrafter"/>
</dbReference>
<evidence type="ECO:0000259" key="8">
    <source>
        <dbReference type="PROSITE" id="PS01033"/>
    </source>
</evidence>
<evidence type="ECO:0000313" key="9">
    <source>
        <dbReference type="Ensembl" id="ENSCLAP00000024819.1"/>
    </source>
</evidence>
<dbReference type="SUPFAM" id="SSF46458">
    <property type="entry name" value="Globin-like"/>
    <property type="match status" value="1"/>
</dbReference>
<dbReference type="GeneTree" id="ENSGT00940000162659"/>
<evidence type="ECO:0000256" key="1">
    <source>
        <dbReference type="ARBA" id="ARBA00008705"/>
    </source>
</evidence>
<keyword evidence="2 7" id="KW-0813">Transport</keyword>
<organism evidence="9 10">
    <name type="scientific">Chinchilla lanigera</name>
    <name type="common">Long-tailed chinchilla</name>
    <name type="synonym">Chinchilla villidera</name>
    <dbReference type="NCBI Taxonomy" id="34839"/>
    <lineage>
        <taxon>Eukaryota</taxon>
        <taxon>Metazoa</taxon>
        <taxon>Chordata</taxon>
        <taxon>Craniata</taxon>
        <taxon>Vertebrata</taxon>
        <taxon>Euteleostomi</taxon>
        <taxon>Mammalia</taxon>
        <taxon>Eutheria</taxon>
        <taxon>Euarchontoglires</taxon>
        <taxon>Glires</taxon>
        <taxon>Rodentia</taxon>
        <taxon>Hystricomorpha</taxon>
        <taxon>Chinchillidae</taxon>
        <taxon>Chinchilla</taxon>
    </lineage>
</organism>
<dbReference type="GO" id="GO:0072562">
    <property type="term" value="C:blood microparticle"/>
    <property type="evidence" value="ECO:0007669"/>
    <property type="project" value="TreeGrafter"/>
</dbReference>
<evidence type="ECO:0000256" key="4">
    <source>
        <dbReference type="ARBA" id="ARBA00022621"/>
    </source>
</evidence>
<dbReference type="Gene3D" id="1.10.490.10">
    <property type="entry name" value="Globins"/>
    <property type="match status" value="1"/>
</dbReference>
<dbReference type="InterPro" id="IPR050056">
    <property type="entry name" value="Hemoglobin_oxygen_transport"/>
</dbReference>
<dbReference type="GO" id="GO:0005344">
    <property type="term" value="F:oxygen carrier activity"/>
    <property type="evidence" value="ECO:0007669"/>
    <property type="project" value="UniProtKB-KW"/>
</dbReference>
<gene>
    <name evidence="9" type="primary">LOC102029170</name>
</gene>
<evidence type="ECO:0000313" key="10">
    <source>
        <dbReference type="Proteomes" id="UP000694398"/>
    </source>
</evidence>
<reference evidence="9" key="2">
    <citation type="submission" date="2025-09" db="UniProtKB">
        <authorList>
            <consortium name="Ensembl"/>
        </authorList>
    </citation>
    <scope>IDENTIFICATION</scope>
</reference>
<dbReference type="InterPro" id="IPR000971">
    <property type="entry name" value="Globin"/>
</dbReference>
<dbReference type="AlphaFoldDB" id="A0A8C2W8L3"/>
<dbReference type="PANTHER" id="PTHR11442">
    <property type="entry name" value="HEMOGLOBIN FAMILY MEMBER"/>
    <property type="match status" value="1"/>
</dbReference>
<name>A0A8C2W8L3_CHILA</name>
<dbReference type="InterPro" id="IPR012292">
    <property type="entry name" value="Globin/Proto"/>
</dbReference>
<dbReference type="InterPro" id="IPR002337">
    <property type="entry name" value="Hemoglobin_b"/>
</dbReference>
<dbReference type="GO" id="GO:0005833">
    <property type="term" value="C:hemoglobin complex"/>
    <property type="evidence" value="ECO:0007669"/>
    <property type="project" value="InterPro"/>
</dbReference>
<feature type="domain" description="Globin" evidence="8">
    <location>
        <begin position="3"/>
        <end position="145"/>
    </location>
</feature>
<dbReference type="PROSITE" id="PS01033">
    <property type="entry name" value="GLOBIN"/>
    <property type="match status" value="1"/>
</dbReference>
<dbReference type="Ensembl" id="ENSCLAT00000025059.1">
    <property type="protein sequence ID" value="ENSCLAP00000024819.1"/>
    <property type="gene ID" value="ENSCLAG00000017040.1"/>
</dbReference>
<proteinExistence type="inferred from homology"/>
<protein>
    <submittedName>
        <fullName evidence="9">Hemoglobin subunit epsilon-1-like</fullName>
    </submittedName>
</protein>
<keyword evidence="5" id="KW-0479">Metal-binding</keyword>
<dbReference type="GO" id="GO:0019825">
    <property type="term" value="F:oxygen binding"/>
    <property type="evidence" value="ECO:0007669"/>
    <property type="project" value="InterPro"/>
</dbReference>
<dbReference type="GO" id="GO:0031838">
    <property type="term" value="C:haptoglobin-hemoglobin complex"/>
    <property type="evidence" value="ECO:0007669"/>
    <property type="project" value="TreeGrafter"/>
</dbReference>
<dbReference type="FunFam" id="1.10.490.10:FF:000001">
    <property type="entry name" value="Hemoglobin subunit beta"/>
    <property type="match status" value="1"/>
</dbReference>
<accession>A0A8C2W8L3</accession>
<comment type="similarity">
    <text evidence="1 7">Belongs to the globin family.</text>
</comment>
<dbReference type="Proteomes" id="UP000694398">
    <property type="component" value="Unassembled WGS sequence"/>
</dbReference>
<dbReference type="GO" id="GO:0004601">
    <property type="term" value="F:peroxidase activity"/>
    <property type="evidence" value="ECO:0007669"/>
    <property type="project" value="TreeGrafter"/>
</dbReference>
<evidence type="ECO:0000256" key="6">
    <source>
        <dbReference type="ARBA" id="ARBA00023004"/>
    </source>
</evidence>
<sequence length="145" mass="15872">MVHFTAEDKAAITGAWKKANVEEAGRESLGRLLVVYPRTQGFFHSFGNLSSASAIMDNPKVKAHDKVLTSSGEALKNIDDLKSTFAPLSELHCDKLHVDPENFKILGNVLLIVLAKHLGEEFTPEVTGWQKLAAGVAKALAYKYH</sequence>
<keyword evidence="10" id="KW-1185">Reference proteome</keyword>
<dbReference type="GO" id="GO:0046872">
    <property type="term" value="F:metal ion binding"/>
    <property type="evidence" value="ECO:0007669"/>
    <property type="project" value="UniProtKB-KW"/>
</dbReference>
<evidence type="ECO:0000256" key="2">
    <source>
        <dbReference type="ARBA" id="ARBA00022448"/>
    </source>
</evidence>
<dbReference type="InterPro" id="IPR009050">
    <property type="entry name" value="Globin-like_sf"/>
</dbReference>
<dbReference type="GO" id="GO:0020037">
    <property type="term" value="F:heme binding"/>
    <property type="evidence" value="ECO:0007669"/>
    <property type="project" value="InterPro"/>
</dbReference>
<dbReference type="PANTHER" id="PTHR11442:SF7">
    <property type="entry name" value="HEMOGLOBIN SUBUNIT EPSILON"/>
    <property type="match status" value="1"/>
</dbReference>
<dbReference type="GO" id="GO:0031720">
    <property type="term" value="F:haptoglobin binding"/>
    <property type="evidence" value="ECO:0007669"/>
    <property type="project" value="TreeGrafter"/>
</dbReference>
<keyword evidence="6" id="KW-0408">Iron</keyword>
<evidence type="ECO:0000256" key="3">
    <source>
        <dbReference type="ARBA" id="ARBA00022617"/>
    </source>
</evidence>
<dbReference type="GO" id="GO:0043177">
    <property type="term" value="F:organic acid binding"/>
    <property type="evidence" value="ECO:0007669"/>
    <property type="project" value="TreeGrafter"/>
</dbReference>
<keyword evidence="4 7" id="KW-0561">Oxygen transport</keyword>
<keyword evidence="3 7" id="KW-0349">Heme</keyword>
<dbReference type="GO" id="GO:0042744">
    <property type="term" value="P:hydrogen peroxide catabolic process"/>
    <property type="evidence" value="ECO:0007669"/>
    <property type="project" value="TreeGrafter"/>
</dbReference>
<evidence type="ECO:0000256" key="5">
    <source>
        <dbReference type="ARBA" id="ARBA00022723"/>
    </source>
</evidence>
<dbReference type="PRINTS" id="PR00814">
    <property type="entry name" value="BETAHAEM"/>
</dbReference>
<dbReference type="OMA" id="AVIANMW"/>
<dbReference type="Pfam" id="PF00042">
    <property type="entry name" value="Globin"/>
    <property type="match status" value="1"/>
</dbReference>
<evidence type="ECO:0000256" key="7">
    <source>
        <dbReference type="RuleBase" id="RU000356"/>
    </source>
</evidence>
<dbReference type="CDD" id="cd08925">
    <property type="entry name" value="Hb-beta-like"/>
    <property type="match status" value="1"/>
</dbReference>